<organism evidence="3 4">
    <name type="scientific">Kitasatospora phosalacinea</name>
    <dbReference type="NCBI Taxonomy" id="2065"/>
    <lineage>
        <taxon>Bacteria</taxon>
        <taxon>Bacillati</taxon>
        <taxon>Actinomycetota</taxon>
        <taxon>Actinomycetes</taxon>
        <taxon>Kitasatosporales</taxon>
        <taxon>Streptomycetaceae</taxon>
        <taxon>Kitasatospora</taxon>
    </lineage>
</organism>
<evidence type="ECO:0000256" key="1">
    <source>
        <dbReference type="SAM" id="MobiDB-lite"/>
    </source>
</evidence>
<dbReference type="Pfam" id="PF11706">
    <property type="entry name" value="zf-CGNR"/>
    <property type="match status" value="1"/>
</dbReference>
<evidence type="ECO:0000313" key="3">
    <source>
        <dbReference type="EMBL" id="GLW53628.1"/>
    </source>
</evidence>
<dbReference type="OrthoDB" id="3211108at2"/>
<dbReference type="Proteomes" id="UP001165143">
    <property type="component" value="Unassembled WGS sequence"/>
</dbReference>
<dbReference type="InterPro" id="IPR010852">
    <property type="entry name" value="ABATE"/>
</dbReference>
<dbReference type="EMBL" id="BSRX01000007">
    <property type="protein sequence ID" value="GLW53628.1"/>
    <property type="molecule type" value="Genomic_DNA"/>
</dbReference>
<comment type="caution">
    <text evidence="3">The sequence shown here is derived from an EMBL/GenBank/DDBJ whole genome shotgun (WGS) entry which is preliminary data.</text>
</comment>
<dbReference type="SUPFAM" id="SSF160904">
    <property type="entry name" value="Jann2411-like"/>
    <property type="match status" value="1"/>
</dbReference>
<dbReference type="PANTHER" id="PTHR35525:SF3">
    <property type="entry name" value="BLL6575 PROTEIN"/>
    <property type="match status" value="1"/>
</dbReference>
<dbReference type="PANTHER" id="PTHR35525">
    <property type="entry name" value="BLL6575 PROTEIN"/>
    <property type="match status" value="1"/>
</dbReference>
<dbReference type="RefSeq" id="WP_033256182.1">
    <property type="nucleotide sequence ID" value="NZ_BSRX01000007.1"/>
</dbReference>
<dbReference type="InterPro" id="IPR023286">
    <property type="entry name" value="ABATE_dom_sf"/>
</dbReference>
<name>A0A9W6PEU9_9ACTN</name>
<accession>A0A9W6PEU9</accession>
<feature type="region of interest" description="Disordered" evidence="1">
    <location>
        <begin position="1"/>
        <end position="27"/>
    </location>
</feature>
<evidence type="ECO:0000259" key="2">
    <source>
        <dbReference type="Pfam" id="PF11706"/>
    </source>
</evidence>
<sequence>MSQRATTATASAVADHVAPPPPAPGAEQYPALDFANSLLTLPSGPLDLLGGPEAASGWLVEHGLAPEAGRVLGPCTVRLRVFRGAVRELLDARVAGRPAPPGALAAVNEALTAAPAVALLRWDAEQGLHRSLPHPADRIADRAMARLAADAADLLTGPDAERLARCGGAPCSRFYVRTHAARHWCSTRCGDRVRAARAYARKRAEKACGEGEPT</sequence>
<dbReference type="InterPro" id="IPR021005">
    <property type="entry name" value="Znf_CGNR"/>
</dbReference>
<proteinExistence type="predicted"/>
<evidence type="ECO:0000313" key="4">
    <source>
        <dbReference type="Proteomes" id="UP001165143"/>
    </source>
</evidence>
<dbReference type="Gene3D" id="1.10.3300.10">
    <property type="entry name" value="Jann2411-like domain"/>
    <property type="match status" value="1"/>
</dbReference>
<dbReference type="AlphaFoldDB" id="A0A9W6PEU9"/>
<gene>
    <name evidence="3" type="ORF">Kpho01_16390</name>
</gene>
<protein>
    <recommendedName>
        <fullName evidence="2">Zinc finger CGNR domain-containing protein</fullName>
    </recommendedName>
</protein>
<feature type="domain" description="Zinc finger CGNR" evidence="2">
    <location>
        <begin position="162"/>
        <end position="202"/>
    </location>
</feature>
<reference evidence="3" key="1">
    <citation type="submission" date="2023-02" db="EMBL/GenBank/DDBJ databases">
        <title>Kitasatospora phosalacinea NBRC 14362.</title>
        <authorList>
            <person name="Ichikawa N."/>
            <person name="Sato H."/>
            <person name="Tonouchi N."/>
        </authorList>
    </citation>
    <scope>NUCLEOTIDE SEQUENCE</scope>
    <source>
        <strain evidence="3">NBRC 14362</strain>
    </source>
</reference>
<dbReference type="Pfam" id="PF07336">
    <property type="entry name" value="ABATE"/>
    <property type="match status" value="1"/>
</dbReference>